<dbReference type="EMBL" id="JACHVB010000034">
    <property type="protein sequence ID" value="MBC2594844.1"/>
    <property type="molecule type" value="Genomic_DNA"/>
</dbReference>
<dbReference type="AlphaFoldDB" id="A0A842HH06"/>
<feature type="chain" id="PRO_5032848737" evidence="1">
    <location>
        <begin position="22"/>
        <end position="564"/>
    </location>
</feature>
<evidence type="ECO:0000256" key="1">
    <source>
        <dbReference type="SAM" id="SignalP"/>
    </source>
</evidence>
<keyword evidence="3" id="KW-1185">Reference proteome</keyword>
<dbReference type="PANTHER" id="PTHR41339">
    <property type="entry name" value="LIPL48"/>
    <property type="match status" value="1"/>
</dbReference>
<dbReference type="PANTHER" id="PTHR41339:SF1">
    <property type="entry name" value="SECRETED PROTEIN"/>
    <property type="match status" value="1"/>
</dbReference>
<comment type="caution">
    <text evidence="2">The sequence shown here is derived from an EMBL/GenBank/DDBJ whole genome shotgun (WGS) entry which is preliminary data.</text>
</comment>
<evidence type="ECO:0000313" key="2">
    <source>
        <dbReference type="EMBL" id="MBC2594844.1"/>
    </source>
</evidence>
<sequence length="564" mass="58380">MTKQLTLGATAVVMSVASAFAAPIVLDQTYSGISYDSGRKMYLLTADVNLPANGNDGYIIEGNLVVPAGMTLTLQPGVIMRGQPEFDPNTDIPGALVVARDGTLIAEGTASNPIIFTTAADTNRQRWQSGDTFLDADPKNNPLPPVTVVDAETSYANTSLWGAVTLLGNAPTNLGINASDVGYAPYTTQPGLGIIEGFGINEPEFVYGGSQPNDSSGSLRYVSIRHTGSTFGNASEQQGLTLGAVGYGTQLEYIDIYCSSDDGIEIFGGTAALKYLMISYAKDDSLDLDQGYTGFVQFAFILGNGLAGDTAALLGPASLAEWDGDDVGEPGNNLNTVNGAPFSSPTLYNITFFGGNSRTFSDGAILRLRHNFGGNLYNSIVAFAENGQNGLVKVLGSDNYNVDGSNTPHAAILYGYPNPSATEQAAAGTLNIAGTLFWKVGDSVAANVAANDTTLEILTNNATSGVTGITCPGAFGNVVANSGASNPFFGQTGNAADANDQTTANGVNPVPLSATAVAATVGYTGTFFDEVTYSGAFAPSFYTPLYTNGWTAMNARGILVNSGL</sequence>
<accession>A0A842HH06</accession>
<organism evidence="2 3">
    <name type="scientific">Ruficoccus amylovorans</name>
    <dbReference type="NCBI Taxonomy" id="1804625"/>
    <lineage>
        <taxon>Bacteria</taxon>
        <taxon>Pseudomonadati</taxon>
        <taxon>Verrucomicrobiota</taxon>
        <taxon>Opitutia</taxon>
        <taxon>Puniceicoccales</taxon>
        <taxon>Cerasicoccaceae</taxon>
        <taxon>Ruficoccus</taxon>
    </lineage>
</organism>
<feature type="signal peptide" evidence="1">
    <location>
        <begin position="1"/>
        <end position="21"/>
    </location>
</feature>
<gene>
    <name evidence="2" type="ORF">H5P28_11295</name>
</gene>
<reference evidence="2 3" key="1">
    <citation type="submission" date="2020-07" db="EMBL/GenBank/DDBJ databases">
        <authorList>
            <person name="Feng X."/>
        </authorList>
    </citation>
    <scope>NUCLEOTIDE SEQUENCE [LARGE SCALE GENOMIC DNA]</scope>
    <source>
        <strain evidence="2 3">JCM31066</strain>
    </source>
</reference>
<proteinExistence type="predicted"/>
<keyword evidence="1" id="KW-0732">Signal</keyword>
<dbReference type="RefSeq" id="WP_185675806.1">
    <property type="nucleotide sequence ID" value="NZ_JACHVB010000034.1"/>
</dbReference>
<dbReference type="Proteomes" id="UP000546464">
    <property type="component" value="Unassembled WGS sequence"/>
</dbReference>
<protein>
    <submittedName>
        <fullName evidence="2">Uncharacterized protein</fullName>
    </submittedName>
</protein>
<evidence type="ECO:0000313" key="3">
    <source>
        <dbReference type="Proteomes" id="UP000546464"/>
    </source>
</evidence>
<name>A0A842HH06_9BACT</name>